<sequence>MKKLLALAATLAMVLTMAAPAMADDFAQDNSGDATVDNYNATDQANYADQHVDQYSEEGDNSSEQSLVQVNYNTSEQIGVAFAGNIAADGF</sequence>
<dbReference type="Proteomes" id="UP000501452">
    <property type="component" value="Chromosome"/>
</dbReference>
<dbReference type="AlphaFoldDB" id="A0A6G8Q908"/>
<feature type="signal peptide" evidence="1">
    <location>
        <begin position="1"/>
        <end position="23"/>
    </location>
</feature>
<feature type="chain" id="PRO_5026293365" evidence="1">
    <location>
        <begin position="24"/>
        <end position="91"/>
    </location>
</feature>
<evidence type="ECO:0000256" key="1">
    <source>
        <dbReference type="SAM" id="SignalP"/>
    </source>
</evidence>
<evidence type="ECO:0000313" key="2">
    <source>
        <dbReference type="EMBL" id="QIN82908.1"/>
    </source>
</evidence>
<protein>
    <submittedName>
        <fullName evidence="2">Uncharacterized protein</fullName>
    </submittedName>
</protein>
<keyword evidence="3" id="KW-1185">Reference proteome</keyword>
<reference evidence="2 3" key="1">
    <citation type="submission" date="2019-10" db="EMBL/GenBank/DDBJ databases">
        <title>Rubrobacter sp nov SCSIO 52090 isolated from a deep-sea sediment in the South China Sea.</title>
        <authorList>
            <person name="Chen R.W."/>
        </authorList>
    </citation>
    <scope>NUCLEOTIDE SEQUENCE [LARGE SCALE GENOMIC DNA]</scope>
    <source>
        <strain evidence="2 3">SCSIO 52909</strain>
    </source>
</reference>
<proteinExistence type="predicted"/>
<organism evidence="2 3">
    <name type="scientific">Rubrobacter tropicus</name>
    <dbReference type="NCBI Taxonomy" id="2653851"/>
    <lineage>
        <taxon>Bacteria</taxon>
        <taxon>Bacillati</taxon>
        <taxon>Actinomycetota</taxon>
        <taxon>Rubrobacteria</taxon>
        <taxon>Rubrobacterales</taxon>
        <taxon>Rubrobacteraceae</taxon>
        <taxon>Rubrobacter</taxon>
    </lineage>
</organism>
<name>A0A6G8Q908_9ACTN</name>
<gene>
    <name evidence="2" type="ORF">GBA63_09815</name>
</gene>
<evidence type="ECO:0000313" key="3">
    <source>
        <dbReference type="Proteomes" id="UP000501452"/>
    </source>
</evidence>
<accession>A0A6G8Q908</accession>
<dbReference type="KEGG" id="rub:GBA63_09815"/>
<keyword evidence="1" id="KW-0732">Signal</keyword>
<dbReference type="RefSeq" id="WP_166175686.1">
    <property type="nucleotide sequence ID" value="NZ_CP045119.1"/>
</dbReference>
<dbReference type="EMBL" id="CP045119">
    <property type="protein sequence ID" value="QIN82908.1"/>
    <property type="molecule type" value="Genomic_DNA"/>
</dbReference>